<reference evidence="1" key="2">
    <citation type="journal article" date="2023" name="IMA Fungus">
        <title>Comparative genomic study of the Penicillium genus elucidates a diverse pangenome and 15 lateral gene transfer events.</title>
        <authorList>
            <person name="Petersen C."/>
            <person name="Sorensen T."/>
            <person name="Nielsen M.R."/>
            <person name="Sondergaard T.E."/>
            <person name="Sorensen J.L."/>
            <person name="Fitzpatrick D.A."/>
            <person name="Frisvad J.C."/>
            <person name="Nielsen K.L."/>
        </authorList>
    </citation>
    <scope>NUCLEOTIDE SEQUENCE</scope>
    <source>
        <strain evidence="1">IBT 30761</strain>
    </source>
</reference>
<accession>A0A9W9ENK9</accession>
<keyword evidence="2" id="KW-1185">Reference proteome</keyword>
<dbReference type="AlphaFoldDB" id="A0A9W9ENK9"/>
<dbReference type="Gene3D" id="3.40.50.720">
    <property type="entry name" value="NAD(P)-binding Rossmann-like Domain"/>
    <property type="match status" value="1"/>
</dbReference>
<evidence type="ECO:0000313" key="1">
    <source>
        <dbReference type="EMBL" id="KAJ5085040.1"/>
    </source>
</evidence>
<evidence type="ECO:0000313" key="2">
    <source>
        <dbReference type="Proteomes" id="UP001149074"/>
    </source>
</evidence>
<dbReference type="GeneID" id="81361281"/>
<dbReference type="RefSeq" id="XP_056469718.1">
    <property type="nucleotide sequence ID" value="XM_056622302.1"/>
</dbReference>
<reference evidence="1" key="1">
    <citation type="submission" date="2022-11" db="EMBL/GenBank/DDBJ databases">
        <authorList>
            <person name="Petersen C."/>
        </authorList>
    </citation>
    <scope>NUCLEOTIDE SEQUENCE</scope>
    <source>
        <strain evidence="1">IBT 30761</strain>
    </source>
</reference>
<sequence>MELECTGVEPSVQRGSMLRGLVELTTWRYDPGDYEVALDLLGSGKISVKPVISHITPLERAPEAWE</sequence>
<dbReference type="EMBL" id="JAPQKI010000010">
    <property type="protein sequence ID" value="KAJ5085040.1"/>
    <property type="molecule type" value="Genomic_DNA"/>
</dbReference>
<name>A0A9W9ENK9_9EURO</name>
<dbReference type="Proteomes" id="UP001149074">
    <property type="component" value="Unassembled WGS sequence"/>
</dbReference>
<dbReference type="OrthoDB" id="3941538at2759"/>
<organism evidence="1 2">
    <name type="scientific">Penicillium argentinense</name>
    <dbReference type="NCBI Taxonomy" id="1131581"/>
    <lineage>
        <taxon>Eukaryota</taxon>
        <taxon>Fungi</taxon>
        <taxon>Dikarya</taxon>
        <taxon>Ascomycota</taxon>
        <taxon>Pezizomycotina</taxon>
        <taxon>Eurotiomycetes</taxon>
        <taxon>Eurotiomycetidae</taxon>
        <taxon>Eurotiales</taxon>
        <taxon>Aspergillaceae</taxon>
        <taxon>Penicillium</taxon>
    </lineage>
</organism>
<protein>
    <submittedName>
        <fullName evidence="1">GroES-like protein</fullName>
    </submittedName>
</protein>
<gene>
    <name evidence="1" type="ORF">N7532_009811</name>
</gene>
<dbReference type="Gene3D" id="3.90.180.10">
    <property type="entry name" value="Medium-chain alcohol dehydrogenases, catalytic domain"/>
    <property type="match status" value="1"/>
</dbReference>
<comment type="caution">
    <text evidence="1">The sequence shown here is derived from an EMBL/GenBank/DDBJ whole genome shotgun (WGS) entry which is preliminary data.</text>
</comment>
<proteinExistence type="predicted"/>